<protein>
    <submittedName>
        <fullName evidence="1">Uncharacterized protein</fullName>
    </submittedName>
</protein>
<reference evidence="1 2" key="1">
    <citation type="submission" date="2020-02" db="EMBL/GenBank/DDBJ databases">
        <title>A chromosome-scale genome assembly of the black bullhead catfish (Ameiurus melas).</title>
        <authorList>
            <person name="Wen M."/>
            <person name="Zham M."/>
            <person name="Cabau C."/>
            <person name="Klopp C."/>
            <person name="Donnadieu C."/>
            <person name="Roques C."/>
            <person name="Bouchez O."/>
            <person name="Lampietro C."/>
            <person name="Jouanno E."/>
            <person name="Herpin A."/>
            <person name="Louis A."/>
            <person name="Berthelot C."/>
            <person name="Parey E."/>
            <person name="Roest-Crollius H."/>
            <person name="Braasch I."/>
            <person name="Postlethwait J."/>
            <person name="Robinson-Rechavi M."/>
            <person name="Echchiki A."/>
            <person name="Begum T."/>
            <person name="Montfort J."/>
            <person name="Schartl M."/>
            <person name="Bobe J."/>
            <person name="Guiguen Y."/>
        </authorList>
    </citation>
    <scope>NUCLEOTIDE SEQUENCE [LARGE SCALE GENOMIC DNA]</scope>
    <source>
        <strain evidence="1">M_S1</strain>
        <tissue evidence="1">Blood</tissue>
    </source>
</reference>
<comment type="caution">
    <text evidence="1">The sequence shown here is derived from an EMBL/GenBank/DDBJ whole genome shotgun (WGS) entry which is preliminary data.</text>
</comment>
<accession>A0A7J6AIW0</accession>
<proteinExistence type="predicted"/>
<keyword evidence="2" id="KW-1185">Reference proteome</keyword>
<sequence length="82" mass="8964">MVRQSPSDLTTGRTSALRLSSGISASASAERRLLFKGQHHGETGGQRRLKVSPSFTFCSHFGCEGQQRMGSELVRFYTLSSV</sequence>
<evidence type="ECO:0000313" key="2">
    <source>
        <dbReference type="Proteomes" id="UP000593565"/>
    </source>
</evidence>
<dbReference type="AlphaFoldDB" id="A0A7J6AIW0"/>
<organism evidence="1 2">
    <name type="scientific">Ameiurus melas</name>
    <name type="common">Black bullhead</name>
    <name type="synonym">Silurus melas</name>
    <dbReference type="NCBI Taxonomy" id="219545"/>
    <lineage>
        <taxon>Eukaryota</taxon>
        <taxon>Metazoa</taxon>
        <taxon>Chordata</taxon>
        <taxon>Craniata</taxon>
        <taxon>Vertebrata</taxon>
        <taxon>Euteleostomi</taxon>
        <taxon>Actinopterygii</taxon>
        <taxon>Neopterygii</taxon>
        <taxon>Teleostei</taxon>
        <taxon>Ostariophysi</taxon>
        <taxon>Siluriformes</taxon>
        <taxon>Ictaluridae</taxon>
        <taxon>Ameiurus</taxon>
    </lineage>
</organism>
<dbReference type="EMBL" id="JAAGNN010000012">
    <property type="protein sequence ID" value="KAF4081997.1"/>
    <property type="molecule type" value="Genomic_DNA"/>
</dbReference>
<evidence type="ECO:0000313" key="1">
    <source>
        <dbReference type="EMBL" id="KAF4081997.1"/>
    </source>
</evidence>
<dbReference type="Proteomes" id="UP000593565">
    <property type="component" value="Unassembled WGS sequence"/>
</dbReference>
<gene>
    <name evidence="1" type="ORF">AMELA_G00146660</name>
</gene>
<name>A0A7J6AIW0_AMEME</name>